<accession>R4WTN8</accession>
<dbReference type="EMBL" id="AK418062">
    <property type="protein sequence ID" value="BAN21277.1"/>
    <property type="molecule type" value="mRNA"/>
</dbReference>
<proteinExistence type="evidence at transcript level"/>
<protein>
    <submittedName>
        <fullName evidence="1">Unkown protein</fullName>
    </submittedName>
</protein>
<name>R4WTN8_RIPPE</name>
<organism evidence="1">
    <name type="scientific">Riptortus pedestris</name>
    <name type="common">Bean bug</name>
    <dbReference type="NCBI Taxonomy" id="329032"/>
    <lineage>
        <taxon>Eukaryota</taxon>
        <taxon>Metazoa</taxon>
        <taxon>Ecdysozoa</taxon>
        <taxon>Arthropoda</taxon>
        <taxon>Hexapoda</taxon>
        <taxon>Insecta</taxon>
        <taxon>Pterygota</taxon>
        <taxon>Neoptera</taxon>
        <taxon>Paraneoptera</taxon>
        <taxon>Hemiptera</taxon>
        <taxon>Heteroptera</taxon>
        <taxon>Panheteroptera</taxon>
        <taxon>Pentatomomorpha</taxon>
        <taxon>Coreoidea</taxon>
        <taxon>Alydidae</taxon>
        <taxon>Riptortus</taxon>
    </lineage>
</organism>
<reference evidence="1" key="1">
    <citation type="journal article" date="2013" name="PLoS ONE">
        <title>Gene expression in gut symbiotic organ of stinkbug affected by extracellular bacterial symbiont.</title>
        <authorList>
            <person name="Futahashi R."/>
            <person name="Tanaka K."/>
            <person name="Tanahashi M."/>
            <person name="Nikoh N."/>
            <person name="Kikuchi Y."/>
            <person name="Lee B.L."/>
            <person name="Fukatsu T."/>
        </authorList>
    </citation>
    <scope>NUCLEOTIDE SEQUENCE</scope>
    <source>
        <tissue evidence="1">Midgut</tissue>
    </source>
</reference>
<evidence type="ECO:0000313" key="1">
    <source>
        <dbReference type="EMBL" id="BAN21277.1"/>
    </source>
</evidence>
<sequence length="50" mass="6271">MSWLFYFHIYMLKLILQKYKLFQFFNNLDHKIILLEITRLSILKILTTTY</sequence>
<dbReference type="AlphaFoldDB" id="R4WTN8"/>